<evidence type="ECO:0000313" key="3">
    <source>
        <dbReference type="Proteomes" id="UP001172155"/>
    </source>
</evidence>
<comment type="caution">
    <text evidence="2">The sequence shown here is derived from an EMBL/GenBank/DDBJ whole genome shotgun (WGS) entry which is preliminary data.</text>
</comment>
<feature type="transmembrane region" description="Helical" evidence="1">
    <location>
        <begin position="263"/>
        <end position="288"/>
    </location>
</feature>
<sequence length="339" mass="37158">MAKTSTPGRFYGLLRALYVPLGFRTRRSFFFFLIFAGALVVFSLIRLPLLFYSTVLCGPSPHFDCYYFDHFPAAQAGIRLHLGAILPAGILAALQFVPALQFKWAAVHRINGYIVIFLSAVGTVGAMMIARWSMGGGPDVQAGVVVLGIGFLVSLGLAWWNARVLQFEEHRKWMLRAWAYAGCIVTARFALVVSAAVISQQGYYAPIACERLASRYILGSEELVLARFPECAGYFSGANQNLIVAVEGDVGDMGGLGRAGFQAALLLTFGVSVYLSFLAHVVGVEVYIRLTPGENERLRTISYHRQVKAGFHNPGRAGLTADRLGDSSFFWAPREQKSK</sequence>
<protein>
    <recommendedName>
        <fullName evidence="4">DUF2306 domain-containing protein</fullName>
    </recommendedName>
</protein>
<evidence type="ECO:0000313" key="2">
    <source>
        <dbReference type="EMBL" id="KAK0750201.1"/>
    </source>
</evidence>
<dbReference type="AlphaFoldDB" id="A0AA40F386"/>
<feature type="transmembrane region" description="Helical" evidence="1">
    <location>
        <begin position="173"/>
        <end position="198"/>
    </location>
</feature>
<accession>A0AA40F386</accession>
<feature type="transmembrane region" description="Helical" evidence="1">
    <location>
        <begin position="140"/>
        <end position="161"/>
    </location>
</feature>
<feature type="transmembrane region" description="Helical" evidence="1">
    <location>
        <begin position="29"/>
        <end position="51"/>
    </location>
</feature>
<dbReference type="Proteomes" id="UP001172155">
    <property type="component" value="Unassembled WGS sequence"/>
</dbReference>
<reference evidence="2" key="1">
    <citation type="submission" date="2023-06" db="EMBL/GenBank/DDBJ databases">
        <title>Genome-scale phylogeny and comparative genomics of the fungal order Sordariales.</title>
        <authorList>
            <consortium name="Lawrence Berkeley National Laboratory"/>
            <person name="Hensen N."/>
            <person name="Bonometti L."/>
            <person name="Westerberg I."/>
            <person name="Brannstrom I.O."/>
            <person name="Guillou S."/>
            <person name="Cros-Aarteil S."/>
            <person name="Calhoun S."/>
            <person name="Haridas S."/>
            <person name="Kuo A."/>
            <person name="Mondo S."/>
            <person name="Pangilinan J."/>
            <person name="Riley R."/>
            <person name="LaButti K."/>
            <person name="Andreopoulos B."/>
            <person name="Lipzen A."/>
            <person name="Chen C."/>
            <person name="Yanf M."/>
            <person name="Daum C."/>
            <person name="Ng V."/>
            <person name="Clum A."/>
            <person name="Steindorff A."/>
            <person name="Ohm R."/>
            <person name="Martin F."/>
            <person name="Silar P."/>
            <person name="Natvig D."/>
            <person name="Lalanne C."/>
            <person name="Gautier V."/>
            <person name="Ament-velasquez S.L."/>
            <person name="Kruys A."/>
            <person name="Hutchinson M.I."/>
            <person name="Powell A.J."/>
            <person name="Barry K."/>
            <person name="Miller A.N."/>
            <person name="Grigoriev I.V."/>
            <person name="Debuchy R."/>
            <person name="Gladieux P."/>
            <person name="Thoren M.H."/>
            <person name="Johannesson H."/>
        </authorList>
    </citation>
    <scope>NUCLEOTIDE SEQUENCE</scope>
    <source>
        <strain evidence="2">SMH3187-1</strain>
    </source>
</reference>
<keyword evidence="1" id="KW-0812">Transmembrane</keyword>
<keyword evidence="1" id="KW-1133">Transmembrane helix</keyword>
<dbReference type="InterPro" id="IPR018750">
    <property type="entry name" value="DUF2306_membrane"/>
</dbReference>
<keyword evidence="3" id="KW-1185">Reference proteome</keyword>
<proteinExistence type="predicted"/>
<keyword evidence="1" id="KW-0472">Membrane</keyword>
<dbReference type="Pfam" id="PF10067">
    <property type="entry name" value="DUF2306"/>
    <property type="match status" value="1"/>
</dbReference>
<name>A0AA40F386_9PEZI</name>
<evidence type="ECO:0000256" key="1">
    <source>
        <dbReference type="SAM" id="Phobius"/>
    </source>
</evidence>
<organism evidence="2 3">
    <name type="scientific">Schizothecium vesticola</name>
    <dbReference type="NCBI Taxonomy" id="314040"/>
    <lineage>
        <taxon>Eukaryota</taxon>
        <taxon>Fungi</taxon>
        <taxon>Dikarya</taxon>
        <taxon>Ascomycota</taxon>
        <taxon>Pezizomycotina</taxon>
        <taxon>Sordariomycetes</taxon>
        <taxon>Sordariomycetidae</taxon>
        <taxon>Sordariales</taxon>
        <taxon>Schizotheciaceae</taxon>
        <taxon>Schizothecium</taxon>
    </lineage>
</organism>
<feature type="transmembrane region" description="Helical" evidence="1">
    <location>
        <begin position="78"/>
        <end position="100"/>
    </location>
</feature>
<evidence type="ECO:0008006" key="4">
    <source>
        <dbReference type="Google" id="ProtNLM"/>
    </source>
</evidence>
<feature type="transmembrane region" description="Helical" evidence="1">
    <location>
        <begin position="112"/>
        <end position="134"/>
    </location>
</feature>
<dbReference type="EMBL" id="JAUKUD010000003">
    <property type="protein sequence ID" value="KAK0750201.1"/>
    <property type="molecule type" value="Genomic_DNA"/>
</dbReference>
<gene>
    <name evidence="2" type="ORF">B0T18DRAFT_462323</name>
</gene>